<gene>
    <name evidence="1" type="ORF">L227DRAFT_145082</name>
</gene>
<accession>A0A5C2STJ3</accession>
<dbReference type="EMBL" id="ML122251">
    <property type="protein sequence ID" value="RPD66447.1"/>
    <property type="molecule type" value="Genomic_DNA"/>
</dbReference>
<evidence type="ECO:0000313" key="1">
    <source>
        <dbReference type="EMBL" id="RPD66447.1"/>
    </source>
</evidence>
<sequence length="173" mass="19052">MHETGHERLYLPRMYSCVLAPALRKPSACVGPIILTTSDEALPVECLVIYRPVPHARSVRTCVRDSLIKFMTSCLAGPSQPEAVASHSGGGESWLVLKSANAIRTCTETELGQRRRVRRTGFLRRLPPTMDRGRVNMRSHDLCSTASMSTTDLPRRLSATSARVFAGYFGCST</sequence>
<keyword evidence="2" id="KW-1185">Reference proteome</keyword>
<dbReference type="AlphaFoldDB" id="A0A5C2STJ3"/>
<evidence type="ECO:0000313" key="2">
    <source>
        <dbReference type="Proteomes" id="UP000313359"/>
    </source>
</evidence>
<dbReference type="Proteomes" id="UP000313359">
    <property type="component" value="Unassembled WGS sequence"/>
</dbReference>
<organism evidence="1 2">
    <name type="scientific">Lentinus tigrinus ALCF2SS1-6</name>
    <dbReference type="NCBI Taxonomy" id="1328759"/>
    <lineage>
        <taxon>Eukaryota</taxon>
        <taxon>Fungi</taxon>
        <taxon>Dikarya</taxon>
        <taxon>Basidiomycota</taxon>
        <taxon>Agaricomycotina</taxon>
        <taxon>Agaricomycetes</taxon>
        <taxon>Polyporales</taxon>
        <taxon>Polyporaceae</taxon>
        <taxon>Lentinus</taxon>
    </lineage>
</organism>
<name>A0A5C2STJ3_9APHY</name>
<protein>
    <submittedName>
        <fullName evidence="1">Uncharacterized protein</fullName>
    </submittedName>
</protein>
<reference evidence="1" key="1">
    <citation type="journal article" date="2018" name="Genome Biol. Evol.">
        <title>Genomics and development of Lentinus tigrinus, a white-rot wood-decaying mushroom with dimorphic fruiting bodies.</title>
        <authorList>
            <person name="Wu B."/>
            <person name="Xu Z."/>
            <person name="Knudson A."/>
            <person name="Carlson A."/>
            <person name="Chen N."/>
            <person name="Kovaka S."/>
            <person name="LaButti K."/>
            <person name="Lipzen A."/>
            <person name="Pennachio C."/>
            <person name="Riley R."/>
            <person name="Schakwitz W."/>
            <person name="Umezawa K."/>
            <person name="Ohm R.A."/>
            <person name="Grigoriev I.V."/>
            <person name="Nagy L.G."/>
            <person name="Gibbons J."/>
            <person name="Hibbett D."/>
        </authorList>
    </citation>
    <scope>NUCLEOTIDE SEQUENCE [LARGE SCALE GENOMIC DNA]</scope>
    <source>
        <strain evidence="1">ALCF2SS1-6</strain>
    </source>
</reference>
<proteinExistence type="predicted"/>